<proteinExistence type="inferred from homology"/>
<evidence type="ECO:0000313" key="8">
    <source>
        <dbReference type="Proteomes" id="UP001296104"/>
    </source>
</evidence>
<reference evidence="7" key="1">
    <citation type="submission" date="2023-11" db="EMBL/GenBank/DDBJ databases">
        <authorList>
            <person name="Alioto T."/>
            <person name="Alioto T."/>
            <person name="Gomez Garrido J."/>
        </authorList>
    </citation>
    <scope>NUCLEOTIDE SEQUENCE</scope>
</reference>
<dbReference type="PANTHER" id="PTHR31308">
    <property type="match status" value="1"/>
</dbReference>
<protein>
    <submittedName>
        <fullName evidence="7">Glycoside hydrolase family 5</fullName>
    </submittedName>
</protein>
<dbReference type="FunFam" id="3.20.20.80:FF:000174">
    <property type="entry name" value="YIR007W-like protein"/>
    <property type="match status" value="1"/>
</dbReference>
<dbReference type="AlphaFoldDB" id="A0AAI9EB11"/>
<dbReference type="PROSITE" id="PS00659">
    <property type="entry name" value="GLYCOSYL_HYDROL_F5"/>
    <property type="match status" value="1"/>
</dbReference>
<comment type="similarity">
    <text evidence="1">Belongs to the glycosyl hydrolase 5 (cellulase A) family.</text>
</comment>
<comment type="caution">
    <text evidence="7">The sequence shown here is derived from an EMBL/GenBank/DDBJ whole genome shotgun (WGS) entry which is preliminary data.</text>
</comment>
<keyword evidence="8" id="KW-1185">Reference proteome</keyword>
<dbReference type="InterPro" id="IPR041036">
    <property type="entry name" value="GH5_C"/>
</dbReference>
<dbReference type="InterPro" id="IPR052066">
    <property type="entry name" value="Glycosphingolipid_Hydrolases"/>
</dbReference>
<gene>
    <name evidence="7" type="ORF">LECACI_7A004836</name>
</gene>
<dbReference type="PANTHER" id="PTHR31308:SF5">
    <property type="entry name" value="ERGOSTERYL-BETA-GLUCOSIDASE"/>
    <property type="match status" value="1"/>
</dbReference>
<dbReference type="Proteomes" id="UP001296104">
    <property type="component" value="Unassembled WGS sequence"/>
</dbReference>
<dbReference type="SUPFAM" id="SSF51445">
    <property type="entry name" value="(Trans)glycosidases"/>
    <property type="match status" value="1"/>
</dbReference>
<dbReference type="InterPro" id="IPR017853">
    <property type="entry name" value="GH"/>
</dbReference>
<dbReference type="GO" id="GO:0000272">
    <property type="term" value="P:polysaccharide catabolic process"/>
    <property type="evidence" value="ECO:0007669"/>
    <property type="project" value="InterPro"/>
</dbReference>
<evidence type="ECO:0000313" key="7">
    <source>
        <dbReference type="EMBL" id="CAK4022690.1"/>
    </source>
</evidence>
<dbReference type="FunFam" id="3.20.20.80:FF:000131">
    <property type="entry name" value="Glycoside hydrolase superfamily"/>
    <property type="match status" value="1"/>
</dbReference>
<dbReference type="Gene3D" id="3.20.20.80">
    <property type="entry name" value="Glycosidases"/>
    <property type="match status" value="2"/>
</dbReference>
<evidence type="ECO:0000259" key="6">
    <source>
        <dbReference type="Pfam" id="PF18564"/>
    </source>
</evidence>
<dbReference type="InterPro" id="IPR001547">
    <property type="entry name" value="Glyco_hydro_5"/>
</dbReference>
<evidence type="ECO:0000256" key="4">
    <source>
        <dbReference type="SAM" id="MobiDB-lite"/>
    </source>
</evidence>
<evidence type="ECO:0000256" key="2">
    <source>
        <dbReference type="ARBA" id="ARBA00022801"/>
    </source>
</evidence>
<evidence type="ECO:0000259" key="5">
    <source>
        <dbReference type="Pfam" id="PF00150"/>
    </source>
</evidence>
<dbReference type="Pfam" id="PF18564">
    <property type="entry name" value="Glyco_hydro_5_C"/>
    <property type="match status" value="1"/>
</dbReference>
<sequence length="769" mass="87276">MPSHRLRIDGSAFRDVNNRQVTLHGINVAGDGKFPAKPDVPSHVREHFFDGDNVSFVDRPFPLEDAHVHFSRLRRWGYNTIRYVFTWEALEHAGPGKYDDEFVDFTIKMLRVAKRYGFYVFMDPHQDVWSRFTGGSGAPMWTIYACGIDPTKLLPTQASLVQNTWPKPAEYPKMVWATNYQRLAVQTIFTFFFAGREFAPKCIIDGMNIQDYLQEHFTNACKYLAQKIHDAGDLEGEIVIGYETMNEPNKGYYGHPDLAAIPKEQNLRKGTCPTGFQAMLTGSGRAVEIEVWDFGSFGPYKASTQLVDPKGTSVWVDPSAWDDSKYGWKRDPEWKLGKCIWAQHGLWDPSNDELLLPKYFAKDPRTGERIDQETWTNDNYMEFYRRYKGAIRSVWPEAFMLMQPAPFEIPPMIKGTEEGDDKNMIFASHFYDGITLITKKWNKVWNIDVLGVLRGKYSSPAFAIRIGETAIRNCFKDQLDTVRQEGIDNMGVHPCLYTEIGIPYDMDDKYAYKTGDYSSQSAAIDANFYAVEGSGAQGMTWWVYTASNSHFWGDNWNGEDLSLYSSEDKPLPPPSYAMDNNSRLSLDPSSPSYSESQSESNAPITPGSIKKTMSVDGMSRSVPGLSQDGKLGYRAAEAYVRPNPVLVHGTIETYGFDLKNCIFTLSLTASSSTPPDYPTEVFLPDYHFPQINNATHVEVSGGKWEIRVVEEVEGATQQVLRWWHGEGEQKLKVTGVKRKRGQVGSENDEGREDSYLQQYLDQGKNCMVM</sequence>
<accession>A0AAI9EB11</accession>
<dbReference type="EMBL" id="CAVMBE010000028">
    <property type="protein sequence ID" value="CAK4022690.1"/>
    <property type="molecule type" value="Genomic_DNA"/>
</dbReference>
<feature type="domain" description="Glycoside hydrolase family 5 C-terminal" evidence="6">
    <location>
        <begin position="641"/>
        <end position="733"/>
    </location>
</feature>
<dbReference type="Gene3D" id="2.60.40.1180">
    <property type="entry name" value="Golgi alpha-mannosidase II"/>
    <property type="match status" value="1"/>
</dbReference>
<name>A0AAI9EB11_9PEZI</name>
<keyword evidence="2 7" id="KW-0378">Hydrolase</keyword>
<dbReference type="GO" id="GO:1904462">
    <property type="term" value="P:ergosteryl 3-beta-D-glucoside catabolic process"/>
    <property type="evidence" value="ECO:0007669"/>
    <property type="project" value="TreeGrafter"/>
</dbReference>
<feature type="domain" description="Glycoside hydrolase family 5" evidence="5">
    <location>
        <begin position="70"/>
        <end position="129"/>
    </location>
</feature>
<evidence type="ECO:0000256" key="1">
    <source>
        <dbReference type="ARBA" id="ARBA00005641"/>
    </source>
</evidence>
<dbReference type="GO" id="GO:0050295">
    <property type="term" value="F:steryl-beta-glucosidase activity"/>
    <property type="evidence" value="ECO:0007669"/>
    <property type="project" value="TreeGrafter"/>
</dbReference>
<dbReference type="Pfam" id="PF00150">
    <property type="entry name" value="Cellulase"/>
    <property type="match status" value="1"/>
</dbReference>
<feature type="compositionally biased region" description="Low complexity" evidence="4">
    <location>
        <begin position="579"/>
        <end position="600"/>
    </location>
</feature>
<dbReference type="InterPro" id="IPR013780">
    <property type="entry name" value="Glyco_hydro_b"/>
</dbReference>
<keyword evidence="3" id="KW-0326">Glycosidase</keyword>
<dbReference type="InterPro" id="IPR018087">
    <property type="entry name" value="Glyco_hydro_5_CS"/>
</dbReference>
<feature type="region of interest" description="Disordered" evidence="4">
    <location>
        <begin position="572"/>
        <end position="613"/>
    </location>
</feature>
<organism evidence="7 8">
    <name type="scientific">Lecanosticta acicola</name>
    <dbReference type="NCBI Taxonomy" id="111012"/>
    <lineage>
        <taxon>Eukaryota</taxon>
        <taxon>Fungi</taxon>
        <taxon>Dikarya</taxon>
        <taxon>Ascomycota</taxon>
        <taxon>Pezizomycotina</taxon>
        <taxon>Dothideomycetes</taxon>
        <taxon>Dothideomycetidae</taxon>
        <taxon>Mycosphaerellales</taxon>
        <taxon>Mycosphaerellaceae</taxon>
        <taxon>Lecanosticta</taxon>
    </lineage>
</organism>
<evidence type="ECO:0000256" key="3">
    <source>
        <dbReference type="ARBA" id="ARBA00023295"/>
    </source>
</evidence>